<organism evidence="1 2">
    <name type="scientific">Riccia fluitans</name>
    <dbReference type="NCBI Taxonomy" id="41844"/>
    <lineage>
        <taxon>Eukaryota</taxon>
        <taxon>Viridiplantae</taxon>
        <taxon>Streptophyta</taxon>
        <taxon>Embryophyta</taxon>
        <taxon>Marchantiophyta</taxon>
        <taxon>Marchantiopsida</taxon>
        <taxon>Marchantiidae</taxon>
        <taxon>Marchantiales</taxon>
        <taxon>Ricciaceae</taxon>
        <taxon>Riccia</taxon>
    </lineage>
</organism>
<dbReference type="AlphaFoldDB" id="A0ABD1YY05"/>
<name>A0ABD1YY05_9MARC</name>
<accession>A0ABD1YY05</accession>
<evidence type="ECO:0000313" key="1">
    <source>
        <dbReference type="EMBL" id="KAL2634587.1"/>
    </source>
</evidence>
<keyword evidence="2" id="KW-1185">Reference proteome</keyword>
<comment type="caution">
    <text evidence="1">The sequence shown here is derived from an EMBL/GenBank/DDBJ whole genome shotgun (WGS) entry which is preliminary data.</text>
</comment>
<reference evidence="1 2" key="1">
    <citation type="submission" date="2024-09" db="EMBL/GenBank/DDBJ databases">
        <title>Chromosome-scale assembly of Riccia fluitans.</title>
        <authorList>
            <person name="Paukszto L."/>
            <person name="Sawicki J."/>
            <person name="Karawczyk K."/>
            <person name="Piernik-Szablinska J."/>
            <person name="Szczecinska M."/>
            <person name="Mazdziarz M."/>
        </authorList>
    </citation>
    <scope>NUCLEOTIDE SEQUENCE [LARGE SCALE GENOMIC DNA]</scope>
    <source>
        <strain evidence="1">Rf_01</strain>
        <tissue evidence="1">Aerial parts of the thallus</tissue>
    </source>
</reference>
<sequence length="74" mass="8055">MASTCITNSQSRNESSASISRLRRIKRNLFCTGGKQIICRVSVLLKSVALFRVGYCIPGPLETESFGVFSGGRV</sequence>
<dbReference type="Proteomes" id="UP001605036">
    <property type="component" value="Unassembled WGS sequence"/>
</dbReference>
<dbReference type="EMBL" id="JBHFFA010000003">
    <property type="protein sequence ID" value="KAL2634587.1"/>
    <property type="molecule type" value="Genomic_DNA"/>
</dbReference>
<evidence type="ECO:0000313" key="2">
    <source>
        <dbReference type="Proteomes" id="UP001605036"/>
    </source>
</evidence>
<gene>
    <name evidence="1" type="ORF">R1flu_006066</name>
</gene>
<protein>
    <submittedName>
        <fullName evidence="1">Uncharacterized protein</fullName>
    </submittedName>
</protein>
<proteinExistence type="predicted"/>